<dbReference type="eggNOG" id="ENOG5032ZSE">
    <property type="taxonomic scope" value="Bacteria"/>
</dbReference>
<proteinExistence type="predicted"/>
<reference evidence="1 2" key="1">
    <citation type="journal article" date="2012" name="Stand. Genomic Sci.">
        <title>Complete genome sequence of Terriglobus saanensis type strain SP1PR4(T), an Acidobacteria from tundra soil.</title>
        <authorList>
            <person name="Rawat S.R."/>
            <person name="Mannisto M.K."/>
            <person name="Starovoytov V."/>
            <person name="Goodwin L."/>
            <person name="Nolan M."/>
            <person name="Hauser L."/>
            <person name="Land M."/>
            <person name="Davenport K.W."/>
            <person name="Woyke T."/>
            <person name="Haggblom M.M."/>
        </authorList>
    </citation>
    <scope>NUCLEOTIDE SEQUENCE</scope>
    <source>
        <strain evidence="2">ATCC BAA-1853 / DSM 23119 / SP1PR4</strain>
    </source>
</reference>
<dbReference type="KEGG" id="tsa:AciPR4_1457"/>
<dbReference type="Gene3D" id="3.30.70.100">
    <property type="match status" value="1"/>
</dbReference>
<dbReference type="STRING" id="401053.AciPR4_1457"/>
<evidence type="ECO:0000313" key="2">
    <source>
        <dbReference type="Proteomes" id="UP000006844"/>
    </source>
</evidence>
<dbReference type="RefSeq" id="WP_013568013.1">
    <property type="nucleotide sequence ID" value="NC_014963.1"/>
</dbReference>
<dbReference type="EMBL" id="CP002467">
    <property type="protein sequence ID" value="ADV82280.1"/>
    <property type="molecule type" value="Genomic_DNA"/>
</dbReference>
<dbReference type="OrthoDB" id="122365at2"/>
<evidence type="ECO:0008006" key="3">
    <source>
        <dbReference type="Google" id="ProtNLM"/>
    </source>
</evidence>
<organism evidence="1 2">
    <name type="scientific">Terriglobus saanensis (strain ATCC BAA-1853 / DSM 23119 / SP1PR4)</name>
    <dbReference type="NCBI Taxonomy" id="401053"/>
    <lineage>
        <taxon>Bacteria</taxon>
        <taxon>Pseudomonadati</taxon>
        <taxon>Acidobacteriota</taxon>
        <taxon>Terriglobia</taxon>
        <taxon>Terriglobales</taxon>
        <taxon>Acidobacteriaceae</taxon>
        <taxon>Terriglobus</taxon>
    </lineage>
</organism>
<gene>
    <name evidence="1" type="ordered locus">AciPR4_1457</name>
</gene>
<dbReference type="AlphaFoldDB" id="E8V0Y9"/>
<protein>
    <recommendedName>
        <fullName evidence="3">HMA domain-containing protein</fullName>
    </recommendedName>
</protein>
<accession>E8V0Y9</accession>
<dbReference type="Proteomes" id="UP000006844">
    <property type="component" value="Chromosome"/>
</dbReference>
<name>E8V0Y9_TERSS</name>
<sequence length="88" mass="9675">MTTVDILYRYDEQPSEAAAMSLSRLREVYGIRSMELNEADKTVRIEYDATRLTAATVYQLIRRAGVLVAGEVSLLAPEVPVEATPAAS</sequence>
<evidence type="ECO:0000313" key="1">
    <source>
        <dbReference type="EMBL" id="ADV82280.1"/>
    </source>
</evidence>
<dbReference type="HOGENOM" id="CLU_2436670_0_0_0"/>
<keyword evidence="2" id="KW-1185">Reference proteome</keyword>